<comment type="caution">
    <text evidence="2">The sequence shown here is derived from an EMBL/GenBank/DDBJ whole genome shotgun (WGS) entry which is preliminary data.</text>
</comment>
<dbReference type="EMBL" id="CAKAEH010001659">
    <property type="protein sequence ID" value="CAG9538458.1"/>
    <property type="molecule type" value="Genomic_DNA"/>
</dbReference>
<dbReference type="Proteomes" id="UP000746747">
    <property type="component" value="Unassembled WGS sequence"/>
</dbReference>
<feature type="domain" description="MADF" evidence="1">
    <location>
        <begin position="13"/>
        <end position="108"/>
    </location>
</feature>
<dbReference type="PROSITE" id="PS51029">
    <property type="entry name" value="MADF"/>
    <property type="match status" value="1"/>
</dbReference>
<gene>
    <name evidence="2" type="ORF">CJOHNSTONI_LOCUS8165</name>
</gene>
<dbReference type="AlphaFoldDB" id="A0A8J2M9G9"/>
<evidence type="ECO:0000259" key="1">
    <source>
        <dbReference type="PROSITE" id="PS51029"/>
    </source>
</evidence>
<protein>
    <recommendedName>
        <fullName evidence="1">MADF domain-containing protein</fullName>
    </recommendedName>
</protein>
<evidence type="ECO:0000313" key="2">
    <source>
        <dbReference type="EMBL" id="CAG9538458.1"/>
    </source>
</evidence>
<keyword evidence="3" id="KW-1185">Reference proteome</keyword>
<dbReference type="OrthoDB" id="5779735at2759"/>
<dbReference type="Pfam" id="PF10545">
    <property type="entry name" value="MADF_DNA_bdg"/>
    <property type="match status" value="1"/>
</dbReference>
<accession>A0A8J2M9G9</accession>
<organism evidence="2 3">
    <name type="scientific">Cercopithifilaria johnstoni</name>
    <dbReference type="NCBI Taxonomy" id="2874296"/>
    <lineage>
        <taxon>Eukaryota</taxon>
        <taxon>Metazoa</taxon>
        <taxon>Ecdysozoa</taxon>
        <taxon>Nematoda</taxon>
        <taxon>Chromadorea</taxon>
        <taxon>Rhabditida</taxon>
        <taxon>Spirurina</taxon>
        <taxon>Spiruromorpha</taxon>
        <taxon>Filarioidea</taxon>
        <taxon>Onchocercidae</taxon>
        <taxon>Cercopithifilaria</taxon>
    </lineage>
</organism>
<name>A0A8J2M9G9_9BILA</name>
<proteinExistence type="predicted"/>
<dbReference type="InterPro" id="IPR006578">
    <property type="entry name" value="MADF-dom"/>
</dbReference>
<dbReference type="SMART" id="SM00595">
    <property type="entry name" value="MADF"/>
    <property type="match status" value="1"/>
</dbReference>
<sequence>MAMFGMDNEKKTLLVQEVYRRPLIWKVTDPRYSDIPARWLAFEEIAHELSDDDLVFTSDMIKVAWKNMMDYYNQIRRRHDRAVAAGFDPPDSKWQFFNLMHFTRQDKPPVKRRYNWMQPSKIPRSNESLVAQDDEVLIQMRNNYEAAFVNNTMIPKAEAQRVICITPRTKESEKARLRAKREALRDANIVQSTASPVANGTFVGTRNGNKISYNRTRAAARAKLEATLTETVESDSDYLESSESQETKEYILPTRRRGRYRRDIYSPEPGSVALPSKYRPATRTTNTSLKKMNGVQKPQAVEHMSAKQTVGDADSSLTFAEHVATRLFKIKEKSLADYYRICDTVEKLLDDAETALDIVDTDIMLSD</sequence>
<evidence type="ECO:0000313" key="3">
    <source>
        <dbReference type="Proteomes" id="UP000746747"/>
    </source>
</evidence>
<reference evidence="2" key="1">
    <citation type="submission" date="2021-09" db="EMBL/GenBank/DDBJ databases">
        <authorList>
            <consortium name="Pathogen Informatics"/>
        </authorList>
    </citation>
    <scope>NUCLEOTIDE SEQUENCE</scope>
</reference>